<dbReference type="InterPro" id="IPR008272">
    <property type="entry name" value="HB-CoA_thioesterase_AS"/>
</dbReference>
<dbReference type="Gene3D" id="3.10.129.10">
    <property type="entry name" value="Hotdog Thioesterase"/>
    <property type="match status" value="1"/>
</dbReference>
<dbReference type="OrthoDB" id="9808429at2"/>
<dbReference type="InterPro" id="IPR029069">
    <property type="entry name" value="HotDog_dom_sf"/>
</dbReference>
<dbReference type="NCBIfam" id="TIGR00051">
    <property type="entry name" value="YbgC/FadM family acyl-CoA thioesterase"/>
    <property type="match status" value="1"/>
</dbReference>
<gene>
    <name evidence="3" type="ORF">DFR24_1354</name>
</gene>
<accession>A0A4R7PEA0</accession>
<name>A0A4R7PEA0_9GAMM</name>
<dbReference type="RefSeq" id="WP_133880515.1">
    <property type="nucleotide sequence ID" value="NZ_MWIN01000004.1"/>
</dbReference>
<dbReference type="Proteomes" id="UP000295341">
    <property type="component" value="Unassembled WGS sequence"/>
</dbReference>
<proteinExistence type="inferred from homology"/>
<sequence length="131" mass="14962">MSEPFIWPVRIYWEDTDASGVVYHANYLRYFERARSEWLRSLGHDQESMRVKQGIAFTVANLEIRFIRPARLDDALEATVEISELRRASLSFRQQLRRAGSGEVLAQASVRAGCVDAATFRPVPLPSMGFK</sequence>
<comment type="caution">
    <text evidence="3">The sequence shown here is derived from an EMBL/GenBank/DDBJ whole genome shotgun (WGS) entry which is preliminary data.</text>
</comment>
<dbReference type="FunFam" id="3.10.129.10:FF:000004">
    <property type="entry name" value="Tol-pal system-associated acyl-CoA thioesterase"/>
    <property type="match status" value="1"/>
</dbReference>
<dbReference type="GO" id="GO:0047617">
    <property type="term" value="F:fatty acyl-CoA hydrolase activity"/>
    <property type="evidence" value="ECO:0007669"/>
    <property type="project" value="TreeGrafter"/>
</dbReference>
<dbReference type="EMBL" id="SOBT01000008">
    <property type="protein sequence ID" value="TDU31969.1"/>
    <property type="molecule type" value="Genomic_DNA"/>
</dbReference>
<keyword evidence="2 3" id="KW-0378">Hydrolase</keyword>
<dbReference type="InterPro" id="IPR050563">
    <property type="entry name" value="4-hydroxybenzoyl-CoA_TE"/>
</dbReference>
<dbReference type="AlphaFoldDB" id="A0A4R7PEA0"/>
<evidence type="ECO:0000313" key="4">
    <source>
        <dbReference type="Proteomes" id="UP000295341"/>
    </source>
</evidence>
<dbReference type="PROSITE" id="PS01328">
    <property type="entry name" value="4HBCOA_THIOESTERASE"/>
    <property type="match status" value="1"/>
</dbReference>
<evidence type="ECO:0000256" key="1">
    <source>
        <dbReference type="ARBA" id="ARBA00005953"/>
    </source>
</evidence>
<organism evidence="3 4">
    <name type="scientific">Panacagrimonas perspica</name>
    <dbReference type="NCBI Taxonomy" id="381431"/>
    <lineage>
        <taxon>Bacteria</taxon>
        <taxon>Pseudomonadati</taxon>
        <taxon>Pseudomonadota</taxon>
        <taxon>Gammaproteobacteria</taxon>
        <taxon>Nevskiales</taxon>
        <taxon>Nevskiaceae</taxon>
        <taxon>Panacagrimonas</taxon>
    </lineage>
</organism>
<dbReference type="CDD" id="cd00586">
    <property type="entry name" value="4HBT"/>
    <property type="match status" value="1"/>
</dbReference>
<dbReference type="Pfam" id="PF13279">
    <property type="entry name" value="4HBT_2"/>
    <property type="match status" value="1"/>
</dbReference>
<evidence type="ECO:0000313" key="3">
    <source>
        <dbReference type="EMBL" id="TDU31969.1"/>
    </source>
</evidence>
<dbReference type="InterPro" id="IPR014166">
    <property type="entry name" value="Tol-Pal_acyl-CoA_thioesterase"/>
</dbReference>
<dbReference type="PANTHER" id="PTHR31793">
    <property type="entry name" value="4-HYDROXYBENZOYL-COA THIOESTERASE FAMILY MEMBER"/>
    <property type="match status" value="1"/>
</dbReference>
<dbReference type="PIRSF" id="PIRSF003230">
    <property type="entry name" value="YbgC"/>
    <property type="match status" value="1"/>
</dbReference>
<reference evidence="3 4" key="1">
    <citation type="submission" date="2019-03" db="EMBL/GenBank/DDBJ databases">
        <title>Genomic Encyclopedia of Type Strains, Phase IV (KMG-IV): sequencing the most valuable type-strain genomes for metagenomic binning, comparative biology and taxonomic classification.</title>
        <authorList>
            <person name="Goeker M."/>
        </authorList>
    </citation>
    <scope>NUCLEOTIDE SEQUENCE [LARGE SCALE GENOMIC DNA]</scope>
    <source>
        <strain evidence="3 4">DSM 26377</strain>
    </source>
</reference>
<dbReference type="InterPro" id="IPR006684">
    <property type="entry name" value="YbgC/YbaW"/>
</dbReference>
<keyword evidence="4" id="KW-1185">Reference proteome</keyword>
<evidence type="ECO:0000256" key="2">
    <source>
        <dbReference type="ARBA" id="ARBA00022801"/>
    </source>
</evidence>
<dbReference type="PANTHER" id="PTHR31793:SF37">
    <property type="entry name" value="ACYL-COA THIOESTER HYDROLASE YBGC"/>
    <property type="match status" value="1"/>
</dbReference>
<comment type="similarity">
    <text evidence="1">Belongs to the 4-hydroxybenzoyl-CoA thioesterase family.</text>
</comment>
<dbReference type="SUPFAM" id="SSF54637">
    <property type="entry name" value="Thioesterase/thiol ester dehydrase-isomerase"/>
    <property type="match status" value="1"/>
</dbReference>
<protein>
    <submittedName>
        <fullName evidence="3">Acyl-CoA thioester hydrolase</fullName>
    </submittedName>
</protein>
<dbReference type="NCBIfam" id="TIGR02799">
    <property type="entry name" value="thio_ybgC"/>
    <property type="match status" value="1"/>
</dbReference>